<dbReference type="EMBL" id="CAJHIT010000004">
    <property type="protein sequence ID" value="CAD6500636.1"/>
    <property type="molecule type" value="Genomic_DNA"/>
</dbReference>
<comment type="caution">
    <text evidence="1">The sequence shown here is derived from an EMBL/GenBank/DDBJ whole genome shotgun (WGS) entry which is preliminary data.</text>
</comment>
<reference evidence="1" key="1">
    <citation type="submission" date="2020-10" db="EMBL/GenBank/DDBJ databases">
        <authorList>
            <person name="Muller C M."/>
        </authorList>
    </citation>
    <scope>NUCLEOTIDE SEQUENCE</scope>
    <source>
        <strain evidence="1">THUN-12</strain>
    </source>
</reference>
<dbReference type="Proteomes" id="UP000683417">
    <property type="component" value="Unassembled WGS sequence"/>
</dbReference>
<organism evidence="1 2">
    <name type="scientific">Blumeria graminis f. sp. triticale</name>
    <dbReference type="NCBI Taxonomy" id="1689686"/>
    <lineage>
        <taxon>Eukaryota</taxon>
        <taxon>Fungi</taxon>
        <taxon>Dikarya</taxon>
        <taxon>Ascomycota</taxon>
        <taxon>Pezizomycotina</taxon>
        <taxon>Leotiomycetes</taxon>
        <taxon>Erysiphales</taxon>
        <taxon>Erysiphaceae</taxon>
        <taxon>Blumeria</taxon>
    </lineage>
</organism>
<proteinExistence type="predicted"/>
<sequence length="18" mass="1742">MDASAYFPGGLASASPSL</sequence>
<protein>
    <submittedName>
        <fullName evidence="1">BgTH12-06345</fullName>
    </submittedName>
</protein>
<evidence type="ECO:0000313" key="2">
    <source>
        <dbReference type="Proteomes" id="UP000683417"/>
    </source>
</evidence>
<dbReference type="AlphaFoldDB" id="A0A9W4DJ56"/>
<name>A0A9W4DJ56_BLUGR</name>
<accession>A0A9W4DJ56</accession>
<gene>
    <name evidence="1" type="ORF">BGTH12_LOCUS1994</name>
</gene>
<evidence type="ECO:0000313" key="1">
    <source>
        <dbReference type="EMBL" id="CAD6500636.1"/>
    </source>
</evidence>